<reference evidence="1" key="1">
    <citation type="submission" date="2014-05" db="EMBL/GenBank/DDBJ databases">
        <authorList>
            <person name="Chronopoulou M."/>
        </authorList>
    </citation>
    <scope>NUCLEOTIDE SEQUENCE</scope>
    <source>
        <tissue evidence="1">Whole organism</tissue>
    </source>
</reference>
<dbReference type="EMBL" id="HACA01013580">
    <property type="protein sequence ID" value="CDW30941.1"/>
    <property type="molecule type" value="Transcribed_RNA"/>
</dbReference>
<proteinExistence type="predicted"/>
<name>A0A0K2TZY9_LEPSM</name>
<organism evidence="1">
    <name type="scientific">Lepeophtheirus salmonis</name>
    <name type="common">Salmon louse</name>
    <name type="synonym">Caligus salmonis</name>
    <dbReference type="NCBI Taxonomy" id="72036"/>
    <lineage>
        <taxon>Eukaryota</taxon>
        <taxon>Metazoa</taxon>
        <taxon>Ecdysozoa</taxon>
        <taxon>Arthropoda</taxon>
        <taxon>Crustacea</taxon>
        <taxon>Multicrustacea</taxon>
        <taxon>Hexanauplia</taxon>
        <taxon>Copepoda</taxon>
        <taxon>Siphonostomatoida</taxon>
        <taxon>Caligidae</taxon>
        <taxon>Lepeophtheirus</taxon>
    </lineage>
</organism>
<accession>A0A0K2TZY9</accession>
<sequence length="121" mass="13903">MFENKKKRKDIIITKELRKIENFVLFMIRVSLLLNKIPIRESAAPIVVIVRNIIIPFLNSGNYSIIVIRSSINKLVLIQECHSSGFGSPCPCHGSYILRNRRCICIYNLLFIIQSIPSCIK</sequence>
<evidence type="ECO:0000313" key="1">
    <source>
        <dbReference type="EMBL" id="CDW30941.1"/>
    </source>
</evidence>
<dbReference type="AlphaFoldDB" id="A0A0K2TZY9"/>
<protein>
    <submittedName>
        <fullName evidence="1">Uncharacterized protein</fullName>
    </submittedName>
</protein>